<keyword evidence="1" id="KW-1133">Transmembrane helix</keyword>
<gene>
    <name evidence="2" type="ORF">LGQ03_00380</name>
</gene>
<dbReference type="EMBL" id="JAJATZ010000001">
    <property type="protein sequence ID" value="MCB5197686.1"/>
    <property type="molecule type" value="Genomic_DNA"/>
</dbReference>
<dbReference type="Proteomes" id="UP001138961">
    <property type="component" value="Unassembled WGS sequence"/>
</dbReference>
<evidence type="ECO:0000256" key="1">
    <source>
        <dbReference type="SAM" id="Phobius"/>
    </source>
</evidence>
<dbReference type="RefSeq" id="WP_226746806.1">
    <property type="nucleotide sequence ID" value="NZ_JAJATZ010000001.1"/>
</dbReference>
<feature type="transmembrane region" description="Helical" evidence="1">
    <location>
        <begin position="6"/>
        <end position="27"/>
    </location>
</feature>
<evidence type="ECO:0000313" key="3">
    <source>
        <dbReference type="Proteomes" id="UP001138961"/>
    </source>
</evidence>
<feature type="transmembrane region" description="Helical" evidence="1">
    <location>
        <begin position="48"/>
        <end position="70"/>
    </location>
</feature>
<name>A0ABS8BQ54_9RHOB</name>
<keyword evidence="3" id="KW-1185">Reference proteome</keyword>
<reference evidence="2" key="1">
    <citation type="submission" date="2021-10" db="EMBL/GenBank/DDBJ databases">
        <title>Loktanella gaetbuli sp. nov., isolated from a tidal flat.</title>
        <authorList>
            <person name="Park S."/>
            <person name="Yoon J.-H."/>
        </authorList>
    </citation>
    <scope>NUCLEOTIDE SEQUENCE</scope>
    <source>
        <strain evidence="2">TSTF-M6</strain>
    </source>
</reference>
<organism evidence="2 3">
    <name type="scientific">Loktanella gaetbuli</name>
    <dbReference type="NCBI Taxonomy" id="2881335"/>
    <lineage>
        <taxon>Bacteria</taxon>
        <taxon>Pseudomonadati</taxon>
        <taxon>Pseudomonadota</taxon>
        <taxon>Alphaproteobacteria</taxon>
        <taxon>Rhodobacterales</taxon>
        <taxon>Roseobacteraceae</taxon>
        <taxon>Loktanella</taxon>
    </lineage>
</organism>
<evidence type="ECO:0000313" key="2">
    <source>
        <dbReference type="EMBL" id="MCB5197686.1"/>
    </source>
</evidence>
<keyword evidence="1" id="KW-0812">Transmembrane</keyword>
<proteinExistence type="predicted"/>
<comment type="caution">
    <text evidence="2">The sequence shown here is derived from an EMBL/GenBank/DDBJ whole genome shotgun (WGS) entry which is preliminary data.</text>
</comment>
<protein>
    <submittedName>
        <fullName evidence="2">Uncharacterized protein</fullName>
    </submittedName>
</protein>
<accession>A0ABS8BQ54</accession>
<keyword evidence="1" id="KW-0472">Membrane</keyword>
<sequence>MQTLIWIGAVVSVLGLCGVVYSIIMVARAKRADLTDAELRARIGAMMPVNLGAFFSAMLGLMMVVVGILLG</sequence>